<dbReference type="EMBL" id="JACOPH010000009">
    <property type="protein sequence ID" value="MBC5714692.1"/>
    <property type="molecule type" value="Genomic_DNA"/>
</dbReference>
<dbReference type="PANTHER" id="PTHR38730:SF1">
    <property type="entry name" value="SLL7028 PROTEIN"/>
    <property type="match status" value="1"/>
</dbReference>
<keyword evidence="3" id="KW-1185">Reference proteome</keyword>
<reference evidence="2" key="1">
    <citation type="submission" date="2020-08" db="EMBL/GenBank/DDBJ databases">
        <title>Genome public.</title>
        <authorList>
            <person name="Liu C."/>
            <person name="Sun Q."/>
        </authorList>
    </citation>
    <scope>NUCLEOTIDE SEQUENCE</scope>
    <source>
        <strain evidence="2">BX1005</strain>
    </source>
</reference>
<dbReference type="AlphaFoldDB" id="A0A923LPL4"/>
<sequence length="431" mass="50959">MSHIQTQTEWEEEMSAKILNFVRRELYLEFRYMEMALSAFSYKKIEGLLTFATDGRYLYYSTEPVFRLFEKNTPFLDRTYLHVVFHCIFKHLWIRGSQDQRLWDLACDIAVEYTIDSLHAECTKRILSYIRQQTYELLREEGAVSAAMICRLLKKQKAEQITVLEQEFYTDDHRFWPKEEEMQSPLVTEAKQNWDKTARSVTLEKNRRGDDPKEGEEVLNAQIRAGKSRRSYRDFLQKFAILQEEVHLDLDEFDLGFYTYGLKLYGNLPLIEPLESREVHKIKEFVIVIDTSDSTSGALVTGFLEETFSILKQKHNFFEKCHIRILQCDDKVQMDTKIESRKDLTHLLQEFPFVGGGGTDFRPAFSYIEELRRHGEFKNLGGLLYFTDGKGIYPEKKPDFKTAFLFLEDYDETAIPPWAMRLRLEPEEFEL</sequence>
<dbReference type="RefSeq" id="WP_186867326.1">
    <property type="nucleotide sequence ID" value="NZ_JACOPH010000009.1"/>
</dbReference>
<dbReference type="SUPFAM" id="SSF53300">
    <property type="entry name" value="vWA-like"/>
    <property type="match status" value="1"/>
</dbReference>
<feature type="domain" description="VWA-like" evidence="1">
    <location>
        <begin position="286"/>
        <end position="425"/>
    </location>
</feature>
<dbReference type="PANTHER" id="PTHR38730">
    <property type="entry name" value="SLL7028 PROTEIN"/>
    <property type="match status" value="1"/>
</dbReference>
<organism evidence="2 3">
    <name type="scientific">Roseburia zhanii</name>
    <dbReference type="NCBI Taxonomy" id="2763064"/>
    <lineage>
        <taxon>Bacteria</taxon>
        <taxon>Bacillati</taxon>
        <taxon>Bacillota</taxon>
        <taxon>Clostridia</taxon>
        <taxon>Lachnospirales</taxon>
        <taxon>Lachnospiraceae</taxon>
        <taxon>Roseburia</taxon>
    </lineage>
</organism>
<proteinExistence type="predicted"/>
<evidence type="ECO:0000313" key="3">
    <source>
        <dbReference type="Proteomes" id="UP000606720"/>
    </source>
</evidence>
<dbReference type="InterPro" id="IPR036465">
    <property type="entry name" value="vWFA_dom_sf"/>
</dbReference>
<name>A0A923LPL4_9FIRM</name>
<dbReference type="Proteomes" id="UP000606720">
    <property type="component" value="Unassembled WGS sequence"/>
</dbReference>
<gene>
    <name evidence="2" type="ORF">H8S17_10870</name>
</gene>
<protein>
    <submittedName>
        <fullName evidence="2">Metallopeptidase</fullName>
    </submittedName>
</protein>
<evidence type="ECO:0000259" key="1">
    <source>
        <dbReference type="Pfam" id="PF09967"/>
    </source>
</evidence>
<comment type="caution">
    <text evidence="2">The sequence shown here is derived from an EMBL/GenBank/DDBJ whole genome shotgun (WGS) entry which is preliminary data.</text>
</comment>
<dbReference type="Pfam" id="PF09967">
    <property type="entry name" value="DUF2201"/>
    <property type="match status" value="1"/>
</dbReference>
<dbReference type="InterPro" id="IPR018698">
    <property type="entry name" value="VWA-like_dom"/>
</dbReference>
<evidence type="ECO:0000313" key="2">
    <source>
        <dbReference type="EMBL" id="MBC5714692.1"/>
    </source>
</evidence>
<accession>A0A923LPL4</accession>